<evidence type="ECO:0000313" key="2">
    <source>
        <dbReference type="Proteomes" id="UP000294887"/>
    </source>
</evidence>
<evidence type="ECO:0000313" key="1">
    <source>
        <dbReference type="EMBL" id="TCJ87704.1"/>
    </source>
</evidence>
<dbReference type="SUPFAM" id="SSF56784">
    <property type="entry name" value="HAD-like"/>
    <property type="match status" value="1"/>
</dbReference>
<organism evidence="1 2">
    <name type="scientific">Cocleimonas flava</name>
    <dbReference type="NCBI Taxonomy" id="634765"/>
    <lineage>
        <taxon>Bacteria</taxon>
        <taxon>Pseudomonadati</taxon>
        <taxon>Pseudomonadota</taxon>
        <taxon>Gammaproteobacteria</taxon>
        <taxon>Thiotrichales</taxon>
        <taxon>Thiotrichaceae</taxon>
        <taxon>Cocleimonas</taxon>
    </lineage>
</organism>
<dbReference type="Gene3D" id="1.10.150.240">
    <property type="entry name" value="Putative phosphatase, domain 2"/>
    <property type="match status" value="1"/>
</dbReference>
<keyword evidence="2" id="KW-1185">Reference proteome</keyword>
<dbReference type="InterPro" id="IPR023198">
    <property type="entry name" value="PGP-like_dom2"/>
</dbReference>
<reference evidence="1 2" key="1">
    <citation type="submission" date="2019-03" db="EMBL/GenBank/DDBJ databases">
        <title>Genomic Encyclopedia of Type Strains, Phase IV (KMG-IV): sequencing the most valuable type-strain genomes for metagenomic binning, comparative biology and taxonomic classification.</title>
        <authorList>
            <person name="Goeker M."/>
        </authorList>
    </citation>
    <scope>NUCLEOTIDE SEQUENCE [LARGE SCALE GENOMIC DNA]</scope>
    <source>
        <strain evidence="1 2">DSM 24830</strain>
    </source>
</reference>
<keyword evidence="1" id="KW-0378">Hydrolase</keyword>
<dbReference type="InterPro" id="IPR036412">
    <property type="entry name" value="HAD-like_sf"/>
</dbReference>
<proteinExistence type="predicted"/>
<dbReference type="AlphaFoldDB" id="A0A4R1F527"/>
<dbReference type="Proteomes" id="UP000294887">
    <property type="component" value="Unassembled WGS sequence"/>
</dbReference>
<sequence>MSLSIDHSIIISMNSNTLYALDFDGVICHSAIETAGTSWMAAQALWPDMQDEAITEARIEAFVKMRPCLEVGYEAPLIMRLLHQNIDLDVECSNYHAQMQNLLTENDFNKDALQMLFGRIRDNLIEQDETQWLSKNPLFDGVADKLRNLNKEDWLIITTKQERFVKKTLQGNHIELADDRLFGLDRKLSKQAVLEKLVEKYPEREIIFVEDRLPTLLGVQENPALSSVKLQLVDWGYNTSSQQQIARQNGIEVIGLESFLTAAKV</sequence>
<protein>
    <submittedName>
        <fullName evidence="1">Phosphoglycolate phosphatase-like HAD superfamily hydrolase</fullName>
    </submittedName>
</protein>
<gene>
    <name evidence="1" type="ORF">EV695_2217</name>
</gene>
<name>A0A4R1F527_9GAMM</name>
<dbReference type="EMBL" id="SMFQ01000003">
    <property type="protein sequence ID" value="TCJ87704.1"/>
    <property type="molecule type" value="Genomic_DNA"/>
</dbReference>
<comment type="caution">
    <text evidence="1">The sequence shown here is derived from an EMBL/GenBank/DDBJ whole genome shotgun (WGS) entry which is preliminary data.</text>
</comment>
<dbReference type="InterPro" id="IPR023214">
    <property type="entry name" value="HAD_sf"/>
</dbReference>
<accession>A0A4R1F527</accession>
<dbReference type="Gene3D" id="3.40.50.1000">
    <property type="entry name" value="HAD superfamily/HAD-like"/>
    <property type="match status" value="1"/>
</dbReference>
<dbReference type="GO" id="GO:0016787">
    <property type="term" value="F:hydrolase activity"/>
    <property type="evidence" value="ECO:0007669"/>
    <property type="project" value="UniProtKB-KW"/>
</dbReference>